<feature type="transmembrane region" description="Helical" evidence="1">
    <location>
        <begin position="112"/>
        <end position="133"/>
    </location>
</feature>
<reference evidence="2 3" key="1">
    <citation type="journal article" date="2013" name="Genome Announc.">
        <title>Draft genome sequence of MKD8, a conjugal recipient Mycobacterium smegmatis strain.</title>
        <authorList>
            <person name="Gray T.A."/>
            <person name="Palumbo M.J."/>
            <person name="Derbyshire K.M."/>
        </authorList>
    </citation>
    <scope>NUCLEOTIDE SEQUENCE [LARGE SCALE GENOMIC DNA]</scope>
    <source>
        <strain evidence="2 3">MKD8</strain>
    </source>
</reference>
<dbReference type="GeneID" id="93458675"/>
<evidence type="ECO:0000313" key="2">
    <source>
        <dbReference type="EMBL" id="AWT54891.1"/>
    </source>
</evidence>
<accession>A0A2U9PSY7</accession>
<reference evidence="3" key="2">
    <citation type="submission" date="2018-03" db="EMBL/GenBank/DDBJ databases">
        <authorList>
            <person name="Derbyshire K."/>
            <person name="Gray T.A."/>
            <person name="Champion M."/>
        </authorList>
    </citation>
    <scope>NUCLEOTIDE SEQUENCE [LARGE SCALE GENOMIC DNA]</scope>
    <source>
        <strain evidence="3">MKD8</strain>
    </source>
</reference>
<protein>
    <submittedName>
        <fullName evidence="2">Uncharacterized protein</fullName>
    </submittedName>
</protein>
<evidence type="ECO:0000256" key="1">
    <source>
        <dbReference type="SAM" id="Phobius"/>
    </source>
</evidence>
<dbReference type="AlphaFoldDB" id="A0A2U9PSY7"/>
<sequence length="156" mass="16485">MSTAFHVENRTQGFARVLGPYLVVVAVVALARASEIPGLVTDFGKNPIMSWVSGAFVLLSGLTVVALHQRWHGVAAIVVSVLGWLATLKGVLLLAVPQSYAAFGESMVRAAMWWQVLMVAVGLLGLFLTYAGWAPANEPRTARTFGGPAPDLPSAA</sequence>
<keyword evidence="1" id="KW-0472">Membrane</keyword>
<feature type="transmembrane region" description="Helical" evidence="1">
    <location>
        <begin position="74"/>
        <end position="100"/>
    </location>
</feature>
<dbReference type="RefSeq" id="WP_003895392.1">
    <property type="nucleotide sequence ID" value="NZ_CP027541.1"/>
</dbReference>
<dbReference type="Proteomes" id="UP000011200">
    <property type="component" value="Chromosome"/>
</dbReference>
<proteinExistence type="predicted"/>
<feature type="transmembrane region" description="Helical" evidence="1">
    <location>
        <begin position="49"/>
        <end position="67"/>
    </location>
</feature>
<keyword evidence="1" id="KW-0812">Transmembrane</keyword>
<name>A0A2U9PSY7_MYCSE</name>
<dbReference type="EMBL" id="CP027541">
    <property type="protein sequence ID" value="AWT54891.1"/>
    <property type="molecule type" value="Genomic_DNA"/>
</dbReference>
<organism evidence="2 3">
    <name type="scientific">Mycolicibacterium smegmatis (strain MKD8)</name>
    <name type="common">Mycobacterium smegmatis</name>
    <dbReference type="NCBI Taxonomy" id="1214915"/>
    <lineage>
        <taxon>Bacteria</taxon>
        <taxon>Bacillati</taxon>
        <taxon>Actinomycetota</taxon>
        <taxon>Actinomycetes</taxon>
        <taxon>Mycobacteriales</taxon>
        <taxon>Mycobacteriaceae</taxon>
        <taxon>Mycolicibacterium</taxon>
    </lineage>
</organism>
<evidence type="ECO:0000313" key="3">
    <source>
        <dbReference type="Proteomes" id="UP000011200"/>
    </source>
</evidence>
<keyword evidence="1" id="KW-1133">Transmembrane helix</keyword>
<gene>
    <name evidence="2" type="ORF">D806_039250</name>
</gene>